<proteinExistence type="predicted"/>
<dbReference type="AlphaFoldDB" id="A0A939DIF2"/>
<feature type="domain" description="RiboL-PSP-HEPN" evidence="1">
    <location>
        <begin position="17"/>
        <end position="169"/>
    </location>
</feature>
<dbReference type="InterPro" id="IPR041519">
    <property type="entry name" value="HEPN_RiboL-PSP"/>
</dbReference>
<gene>
    <name evidence="2" type="ORF">JYP50_17655</name>
</gene>
<evidence type="ECO:0000313" key="2">
    <source>
        <dbReference type="EMBL" id="MBN7798431.1"/>
    </source>
</evidence>
<accession>A0A939DIF2</accession>
<comment type="caution">
    <text evidence="2">The sequence shown here is derived from an EMBL/GenBank/DDBJ whole genome shotgun (WGS) entry which is preliminary data.</text>
</comment>
<reference evidence="2" key="1">
    <citation type="submission" date="2021-02" db="EMBL/GenBank/DDBJ databases">
        <title>PHA producing bacteria isolated from coastal sediment in Guangdong, Shenzhen.</title>
        <authorList>
            <person name="Zheng W."/>
            <person name="Yu S."/>
            <person name="Huang Y."/>
        </authorList>
    </citation>
    <scope>NUCLEOTIDE SEQUENCE</scope>
    <source>
        <strain evidence="2">TN14-10</strain>
    </source>
</reference>
<keyword evidence="3" id="KW-1185">Reference proteome</keyword>
<dbReference type="Pfam" id="PF18735">
    <property type="entry name" value="HEPN_RiboL-PSP"/>
    <property type="match status" value="1"/>
</dbReference>
<sequence length="181" mass="21294">MPVRNPIIIKDMYESCVTELSALNQRSALSSYLNMSQLLTKSLLLSCASLYEEEIVWAIRDVVKAGRFYEPMSTFLEKSAIDGQFYKWFDFRSAKNTNPFLSKFGPDFREKMRQLIDKRENRQVAEANFLELCKKRNESVHRNYAAYSLDLTLHEIYEKHKSAMSYIRIVRHGTTKWLTNE</sequence>
<evidence type="ECO:0000313" key="3">
    <source>
        <dbReference type="Proteomes" id="UP000664303"/>
    </source>
</evidence>
<dbReference type="RefSeq" id="WP_206561873.1">
    <property type="nucleotide sequence ID" value="NZ_JAFKCZ010000014.1"/>
</dbReference>
<organism evidence="2 3">
    <name type="scientific">Parahaliea mediterranea</name>
    <dbReference type="NCBI Taxonomy" id="651086"/>
    <lineage>
        <taxon>Bacteria</taxon>
        <taxon>Pseudomonadati</taxon>
        <taxon>Pseudomonadota</taxon>
        <taxon>Gammaproteobacteria</taxon>
        <taxon>Cellvibrionales</taxon>
        <taxon>Halieaceae</taxon>
        <taxon>Parahaliea</taxon>
    </lineage>
</organism>
<protein>
    <recommendedName>
        <fullName evidence="1">RiboL-PSP-HEPN domain-containing protein</fullName>
    </recommendedName>
</protein>
<dbReference type="EMBL" id="JAFKCZ010000014">
    <property type="protein sequence ID" value="MBN7798431.1"/>
    <property type="molecule type" value="Genomic_DNA"/>
</dbReference>
<dbReference type="Proteomes" id="UP000664303">
    <property type="component" value="Unassembled WGS sequence"/>
</dbReference>
<name>A0A939DIF2_9GAMM</name>
<evidence type="ECO:0000259" key="1">
    <source>
        <dbReference type="Pfam" id="PF18735"/>
    </source>
</evidence>